<sequence length="106" mass="11821">MRIRWWRATKARLRIIGQRLDQVRKGRRDPAGDSKTVDDPQRRWGHAVLDPTRAHVWEPNRPICPAGSGIAVCGALLVAEIDAPPSINDASVCSYCRAWLLEHASG</sequence>
<dbReference type="Proteomes" id="UP000294257">
    <property type="component" value="Unassembled WGS sequence"/>
</dbReference>
<name>A0A4Q7L4X8_9PSEU</name>
<keyword evidence="2" id="KW-1185">Reference proteome</keyword>
<proteinExistence type="predicted"/>
<comment type="caution">
    <text evidence="1">The sequence shown here is derived from an EMBL/GenBank/DDBJ whole genome shotgun (WGS) entry which is preliminary data.</text>
</comment>
<organism evidence="1 2">
    <name type="scientific">Herbihabitans rhizosphaerae</name>
    <dbReference type="NCBI Taxonomy" id="1872711"/>
    <lineage>
        <taxon>Bacteria</taxon>
        <taxon>Bacillati</taxon>
        <taxon>Actinomycetota</taxon>
        <taxon>Actinomycetes</taxon>
        <taxon>Pseudonocardiales</taxon>
        <taxon>Pseudonocardiaceae</taxon>
        <taxon>Herbihabitans</taxon>
    </lineage>
</organism>
<reference evidence="1 2" key="1">
    <citation type="submission" date="2019-02" db="EMBL/GenBank/DDBJ databases">
        <title>Genomic Encyclopedia of Type Strains, Phase IV (KMG-IV): sequencing the most valuable type-strain genomes for metagenomic binning, comparative biology and taxonomic classification.</title>
        <authorList>
            <person name="Goeker M."/>
        </authorList>
    </citation>
    <scope>NUCLEOTIDE SEQUENCE [LARGE SCALE GENOMIC DNA]</scope>
    <source>
        <strain evidence="1 2">DSM 101727</strain>
    </source>
</reference>
<gene>
    <name evidence="1" type="ORF">EV193_101230</name>
</gene>
<evidence type="ECO:0000313" key="2">
    <source>
        <dbReference type="Proteomes" id="UP000294257"/>
    </source>
</evidence>
<dbReference type="EMBL" id="SGWQ01000001">
    <property type="protein sequence ID" value="RZS44355.1"/>
    <property type="molecule type" value="Genomic_DNA"/>
</dbReference>
<accession>A0A4Q7L4X8</accession>
<evidence type="ECO:0000313" key="1">
    <source>
        <dbReference type="EMBL" id="RZS44355.1"/>
    </source>
</evidence>
<dbReference type="AlphaFoldDB" id="A0A4Q7L4X8"/>
<protein>
    <submittedName>
        <fullName evidence="1">Uncharacterized protein</fullName>
    </submittedName>
</protein>
<dbReference type="RefSeq" id="WP_130342047.1">
    <property type="nucleotide sequence ID" value="NZ_SGWQ01000001.1"/>
</dbReference>